<keyword evidence="7 10" id="KW-1133">Transmembrane helix</keyword>
<keyword evidence="8" id="KW-0406">Ion transport</keyword>
<sequence>MFFTKRVSTLRGVIRIKQKFTKQLSPVQLIAVGFFLLILVGGSLLSLPFFSKSGEATNYIDALFTATSAVCVTGLTTLNTAAHWNEAGQFLIMILIEIGGLGFMMIPIIFFAVAKKKVSFSMRILLKEALNLEIMSGVMSLMLYILKFALVIQALGAFALSFTFVPSYGWAKGIWFSIFHAVSSFCNAGFDLLGNSLADDQPNVYLLMVVSALIIAGGLGFIVWRDLLSYHKVKKITLHSKIALIVTGVLLVGGFVVFFFTERNGIHLVEGTYLERLANTFFMSVTPRTAGYYSIDYLQMSHAGLMLTMILMYIGGTSGSTAGGLKTTTLGILVIQMHATFKGKTRAEAFGRTIRPAAVLRALTLFFITLSLCMLAIMVLSVTETIPETSGIEYIAFEVFSAFGTVGLTMGLTPDLTEIGKLIIMSLMYIGRVGILTVFFSLLVKGNRTEAKYKYPEESVLIG</sequence>
<feature type="transmembrane region" description="Helical" evidence="10">
    <location>
        <begin position="297"/>
        <end position="316"/>
    </location>
</feature>
<feature type="transmembrane region" description="Helical" evidence="10">
    <location>
        <begin position="90"/>
        <end position="113"/>
    </location>
</feature>
<keyword evidence="4" id="KW-0633">Potassium transport</keyword>
<proteinExistence type="predicted"/>
<gene>
    <name evidence="11" type="ORF">DOK79_000159</name>
</gene>
<reference evidence="11 12" key="1">
    <citation type="submission" date="2024-03" db="EMBL/GenBank/DDBJ databases">
        <title>The Genome Sequence of Enterococcus sp. DIV1094.</title>
        <authorList>
            <consortium name="The Broad Institute Genomics Platform"/>
            <consortium name="The Broad Institute Microbial Omics Core"/>
            <consortium name="The Broad Institute Genomic Center for Infectious Diseases"/>
            <person name="Earl A."/>
            <person name="Manson A."/>
            <person name="Gilmore M."/>
            <person name="Schwartman J."/>
            <person name="Shea T."/>
            <person name="Abouelleil A."/>
            <person name="Cao P."/>
            <person name="Chapman S."/>
            <person name="Cusick C."/>
            <person name="Young S."/>
            <person name="Neafsey D."/>
            <person name="Nusbaum C."/>
            <person name="Birren B."/>
        </authorList>
    </citation>
    <scope>NUCLEOTIDE SEQUENCE [LARGE SCALE GENOMIC DNA]</scope>
    <source>
        <strain evidence="11 12">DIV1094</strain>
    </source>
</reference>
<dbReference type="Pfam" id="PF02386">
    <property type="entry name" value="TrkH"/>
    <property type="match status" value="1"/>
</dbReference>
<feature type="transmembrane region" description="Helical" evidence="10">
    <location>
        <begin position="29"/>
        <end position="50"/>
    </location>
</feature>
<evidence type="ECO:0000313" key="11">
    <source>
        <dbReference type="EMBL" id="WYJ78653.1"/>
    </source>
</evidence>
<dbReference type="Proteomes" id="UP000664360">
    <property type="component" value="Chromosome"/>
</dbReference>
<comment type="subcellular location">
    <subcellularLocation>
        <location evidence="1">Cell membrane</location>
        <topology evidence="1">Multi-pass membrane protein</topology>
    </subcellularLocation>
</comment>
<feature type="transmembrane region" description="Helical" evidence="10">
    <location>
        <begin position="205"/>
        <end position="224"/>
    </location>
</feature>
<dbReference type="PANTHER" id="PTHR32024:SF1">
    <property type="entry name" value="KTR SYSTEM POTASSIUM UPTAKE PROTEIN B"/>
    <property type="match status" value="1"/>
</dbReference>
<keyword evidence="3" id="KW-1003">Cell membrane</keyword>
<name>A0ABZ2SSE2_9ENTE</name>
<keyword evidence="5 10" id="KW-0812">Transmembrane</keyword>
<keyword evidence="6" id="KW-0630">Potassium</keyword>
<organism evidence="11 12">
    <name type="scientific">Candidatus Enterococcus mangumiae</name>
    <dbReference type="NCBI Taxonomy" id="2230878"/>
    <lineage>
        <taxon>Bacteria</taxon>
        <taxon>Bacillati</taxon>
        <taxon>Bacillota</taxon>
        <taxon>Bacilli</taxon>
        <taxon>Lactobacillales</taxon>
        <taxon>Enterococcaceae</taxon>
        <taxon>Enterococcus</taxon>
    </lineage>
</organism>
<evidence type="ECO:0000256" key="3">
    <source>
        <dbReference type="ARBA" id="ARBA00022475"/>
    </source>
</evidence>
<dbReference type="InterPro" id="IPR003445">
    <property type="entry name" value="Cat_transpt"/>
</dbReference>
<keyword evidence="2" id="KW-0813">Transport</keyword>
<feature type="transmembrane region" description="Helical" evidence="10">
    <location>
        <begin position="174"/>
        <end position="193"/>
    </location>
</feature>
<feature type="transmembrane region" description="Helical" evidence="10">
    <location>
        <begin position="394"/>
        <end position="413"/>
    </location>
</feature>
<evidence type="ECO:0000256" key="4">
    <source>
        <dbReference type="ARBA" id="ARBA00022538"/>
    </source>
</evidence>
<evidence type="ECO:0000256" key="7">
    <source>
        <dbReference type="ARBA" id="ARBA00022989"/>
    </source>
</evidence>
<feature type="transmembrane region" description="Helical" evidence="10">
    <location>
        <begin position="419"/>
        <end position="444"/>
    </location>
</feature>
<feature type="transmembrane region" description="Helical" evidence="10">
    <location>
        <begin position="134"/>
        <end position="162"/>
    </location>
</feature>
<evidence type="ECO:0000256" key="5">
    <source>
        <dbReference type="ARBA" id="ARBA00022692"/>
    </source>
</evidence>
<feature type="transmembrane region" description="Helical" evidence="10">
    <location>
        <begin position="236"/>
        <end position="260"/>
    </location>
</feature>
<protein>
    <submittedName>
        <fullName evidence="11">Potassium/sodium uptake protein NtpJ</fullName>
    </submittedName>
</protein>
<evidence type="ECO:0000256" key="6">
    <source>
        <dbReference type="ARBA" id="ARBA00022958"/>
    </source>
</evidence>
<evidence type="ECO:0000256" key="2">
    <source>
        <dbReference type="ARBA" id="ARBA00022448"/>
    </source>
</evidence>
<evidence type="ECO:0000256" key="10">
    <source>
        <dbReference type="SAM" id="Phobius"/>
    </source>
</evidence>
<dbReference type="NCBIfam" id="TIGR00933">
    <property type="entry name" value="2a38"/>
    <property type="match status" value="1"/>
</dbReference>
<dbReference type="EMBL" id="CP147250">
    <property type="protein sequence ID" value="WYJ78653.1"/>
    <property type="molecule type" value="Genomic_DNA"/>
</dbReference>
<feature type="transmembrane region" description="Helical" evidence="10">
    <location>
        <begin position="62"/>
        <end position="84"/>
    </location>
</feature>
<feature type="transmembrane region" description="Helical" evidence="10">
    <location>
        <begin position="358"/>
        <end position="382"/>
    </location>
</feature>
<evidence type="ECO:0000256" key="1">
    <source>
        <dbReference type="ARBA" id="ARBA00004651"/>
    </source>
</evidence>
<evidence type="ECO:0000313" key="12">
    <source>
        <dbReference type="Proteomes" id="UP000664360"/>
    </source>
</evidence>
<dbReference type="InterPro" id="IPR004772">
    <property type="entry name" value="TrkH"/>
</dbReference>
<keyword evidence="9 10" id="KW-0472">Membrane</keyword>
<evidence type="ECO:0000256" key="8">
    <source>
        <dbReference type="ARBA" id="ARBA00023065"/>
    </source>
</evidence>
<dbReference type="PANTHER" id="PTHR32024">
    <property type="entry name" value="TRK SYSTEM POTASSIUM UPTAKE PROTEIN TRKG-RELATED"/>
    <property type="match status" value="1"/>
</dbReference>
<evidence type="ECO:0000256" key="9">
    <source>
        <dbReference type="ARBA" id="ARBA00023136"/>
    </source>
</evidence>
<accession>A0ABZ2SSE2</accession>
<keyword evidence="12" id="KW-1185">Reference proteome</keyword>